<keyword evidence="2" id="KW-0812">Transmembrane</keyword>
<evidence type="ECO:0000256" key="3">
    <source>
        <dbReference type="SAM" id="SignalP"/>
    </source>
</evidence>
<keyword evidence="3" id="KW-0732">Signal</keyword>
<gene>
    <name evidence="4" type="ORF">PGLA1383_LOCUS28130</name>
</gene>
<dbReference type="EMBL" id="CAJNNV010024617">
    <property type="protein sequence ID" value="CAE8610304.1"/>
    <property type="molecule type" value="Genomic_DNA"/>
</dbReference>
<feature type="compositionally biased region" description="Basic and acidic residues" evidence="1">
    <location>
        <begin position="94"/>
        <end position="103"/>
    </location>
</feature>
<feature type="region of interest" description="Disordered" evidence="1">
    <location>
        <begin position="77"/>
        <end position="103"/>
    </location>
</feature>
<feature type="transmembrane region" description="Helical" evidence="2">
    <location>
        <begin position="55"/>
        <end position="75"/>
    </location>
</feature>
<dbReference type="Proteomes" id="UP000654075">
    <property type="component" value="Unassembled WGS sequence"/>
</dbReference>
<feature type="signal peptide" evidence="3">
    <location>
        <begin position="1"/>
        <end position="22"/>
    </location>
</feature>
<dbReference type="AlphaFoldDB" id="A0A813FBY1"/>
<organism evidence="4 5">
    <name type="scientific">Polarella glacialis</name>
    <name type="common">Dinoflagellate</name>
    <dbReference type="NCBI Taxonomy" id="89957"/>
    <lineage>
        <taxon>Eukaryota</taxon>
        <taxon>Sar</taxon>
        <taxon>Alveolata</taxon>
        <taxon>Dinophyceae</taxon>
        <taxon>Suessiales</taxon>
        <taxon>Suessiaceae</taxon>
        <taxon>Polarella</taxon>
    </lineage>
</organism>
<accession>A0A813FBY1</accession>
<name>A0A813FBY1_POLGL</name>
<feature type="chain" id="PRO_5032289165" evidence="3">
    <location>
        <begin position="23"/>
        <end position="103"/>
    </location>
</feature>
<proteinExistence type="predicted"/>
<keyword evidence="2" id="KW-0472">Membrane</keyword>
<reference evidence="4" key="1">
    <citation type="submission" date="2021-02" db="EMBL/GenBank/DDBJ databases">
        <authorList>
            <person name="Dougan E. K."/>
            <person name="Rhodes N."/>
            <person name="Thang M."/>
            <person name="Chan C."/>
        </authorList>
    </citation>
    <scope>NUCLEOTIDE SEQUENCE</scope>
</reference>
<evidence type="ECO:0000313" key="5">
    <source>
        <dbReference type="Proteomes" id="UP000654075"/>
    </source>
</evidence>
<comment type="caution">
    <text evidence="4">The sequence shown here is derived from an EMBL/GenBank/DDBJ whole genome shotgun (WGS) entry which is preliminary data.</text>
</comment>
<protein>
    <submittedName>
        <fullName evidence="4">Uncharacterized protein</fullName>
    </submittedName>
</protein>
<evidence type="ECO:0000256" key="2">
    <source>
        <dbReference type="SAM" id="Phobius"/>
    </source>
</evidence>
<evidence type="ECO:0000313" key="4">
    <source>
        <dbReference type="EMBL" id="CAE8610304.1"/>
    </source>
</evidence>
<evidence type="ECO:0000256" key="1">
    <source>
        <dbReference type="SAM" id="MobiDB-lite"/>
    </source>
</evidence>
<sequence length="103" mass="10510">MVALSRTCSALLGMILMHCCLCSLLIPKLNSAAWGGSTFGSSSFYKVTSSAAATFLPLLALAGAGAFVVAHNVLAESPESEVPPSPKSQAAARPEAEARARAC</sequence>
<keyword evidence="5" id="KW-1185">Reference proteome</keyword>
<keyword evidence="2" id="KW-1133">Transmembrane helix</keyword>